<reference evidence="1" key="1">
    <citation type="submission" date="2023-06" db="EMBL/GenBank/DDBJ databases">
        <authorList>
            <person name="Kurt Z."/>
        </authorList>
    </citation>
    <scope>NUCLEOTIDE SEQUENCE</scope>
</reference>
<evidence type="ECO:0000313" key="1">
    <source>
        <dbReference type="EMBL" id="CAI9917800.1"/>
    </source>
</evidence>
<dbReference type="AlphaFoldDB" id="A0AA86THK1"/>
<dbReference type="EMBL" id="CATOUU010000141">
    <property type="protein sequence ID" value="CAI9917800.1"/>
    <property type="molecule type" value="Genomic_DNA"/>
</dbReference>
<organism evidence="1">
    <name type="scientific">Hexamita inflata</name>
    <dbReference type="NCBI Taxonomy" id="28002"/>
    <lineage>
        <taxon>Eukaryota</taxon>
        <taxon>Metamonada</taxon>
        <taxon>Diplomonadida</taxon>
        <taxon>Hexamitidae</taxon>
        <taxon>Hexamitinae</taxon>
        <taxon>Hexamita</taxon>
    </lineage>
</organism>
<sequence length="833" mass="92611">MLLQSNSIVTDCNICEPNLFVYGICSDSLVNGQFSDFNNSYICVQPLIFNGSQCTCQEQFILNGSVCVNLNQQLTTLIANDIALQNQININSDILNKNIDDVNRNLSNQIIMSQIQSDVQFNQSEHHILGNSSMLSEYLNANMSILDQRIFDNYTQLNSTLGTNIEKLQQQLNIINQQIEIQYVFVCSQDQHIFKLFNISEITQNINSNQFSQGHAFGQQMFIQNAFINIQSIGQSFTIFQSQQQYTNIKIQLEQIQFLTGSILTDVNKLSISMVSIISKEGTKITVNQNQQLSLLQINSIESIISHLSLNLSCDTFSSGSIYLIKNMKGTLNIQSYQVFGSYFSSNSIALISYYVLLSQVSVKYLVFDLVNFTTGNCSSYLIFNTVTSKIRIQSMQLLQQYLNQYNIISTISSSSTNQFQFGGVVTSSTDSQININDITLSLNDIWKTQFVYSSGQLIGEIIGNYSSTSIKQLCFRYSLDSQGTNFSQFGSIGQIEGKFVMNQANIQYQTIQGIFNEFAIIGITNTQSWVQLYNFDIQLIMNDNAGLNVSALVGYQMALNWSIYEIYINNSQIFGVRTGLITGQACNNGSIFNIQIEFSQAQSNGTIYHAYSGAITGFVLPQAQILYYYITIVSTNINIFSQLEWNSHAGGIIGEINIQSYINITNSQIKSVSVVTKANVSVVFSGGLVGKVFQQLSIKNSQIINSNLSSTQLKVGYSSGFIGYVQMGCQPIIYLINSTCQNVNLVINANQSATVGGMVGEMVQAQFQANNVTISNINFIIVAPQINAKITFNYFQSSISILNSSTYGTNILNNNIIQNCVLLTNIDSQNGC</sequence>
<evidence type="ECO:0000313" key="2">
    <source>
        <dbReference type="EMBL" id="CAL6116081.1"/>
    </source>
</evidence>
<protein>
    <submittedName>
        <fullName evidence="2">Hypothetical_protein</fullName>
    </submittedName>
</protein>
<accession>A0AA86THK1</accession>
<dbReference type="EMBL" id="CAXDID020000952">
    <property type="protein sequence ID" value="CAL6116081.1"/>
    <property type="molecule type" value="Genomic_DNA"/>
</dbReference>
<reference evidence="2 3" key="2">
    <citation type="submission" date="2024-07" db="EMBL/GenBank/DDBJ databases">
        <authorList>
            <person name="Akdeniz Z."/>
        </authorList>
    </citation>
    <scope>NUCLEOTIDE SEQUENCE [LARGE SCALE GENOMIC DNA]</scope>
</reference>
<keyword evidence="3" id="KW-1185">Reference proteome</keyword>
<gene>
    <name evidence="1" type="ORF">HINF_LOCUS5445</name>
    <name evidence="2" type="ORF">HINF_LOCUS78906</name>
</gene>
<name>A0AA86THK1_9EUKA</name>
<dbReference type="Proteomes" id="UP001642409">
    <property type="component" value="Unassembled WGS sequence"/>
</dbReference>
<evidence type="ECO:0000313" key="3">
    <source>
        <dbReference type="Proteomes" id="UP001642409"/>
    </source>
</evidence>
<proteinExistence type="predicted"/>
<comment type="caution">
    <text evidence="1">The sequence shown here is derived from an EMBL/GenBank/DDBJ whole genome shotgun (WGS) entry which is preliminary data.</text>
</comment>